<evidence type="ECO:0000313" key="2">
    <source>
        <dbReference type="Proteomes" id="UP000004994"/>
    </source>
</evidence>
<dbReference type="Proteomes" id="UP000004994">
    <property type="component" value="Unassembled WGS sequence"/>
</dbReference>
<dbReference type="AlphaFoldDB" id="A0A494G8A8"/>
<name>A0A494G8A8_SOLLC</name>
<reference evidence="1" key="1">
    <citation type="journal article" date="2012" name="Nature">
        <title>The tomato genome sequence provides insights into fleshy fruit evolution.</title>
        <authorList>
            <consortium name="Tomato Genome Consortium"/>
        </authorList>
    </citation>
    <scope>NUCLEOTIDE SEQUENCE [LARGE SCALE GENOMIC DNA]</scope>
    <source>
        <strain evidence="1">cv. Heinz 1706</strain>
    </source>
</reference>
<proteinExistence type="predicted"/>
<sequence length="62" mass="7273">MDDRKFTTDFSIYLGNHKQRSGPLILTLRNSKRENPLHERQKEKQEPLLGGHLLYVSHDEQG</sequence>
<evidence type="ECO:0000313" key="1">
    <source>
        <dbReference type="EnsemblPlants" id="Solyc00g005084.1.1"/>
    </source>
</evidence>
<reference evidence="1" key="2">
    <citation type="submission" date="2019-04" db="UniProtKB">
        <authorList>
            <consortium name="EnsemblPlants"/>
        </authorList>
    </citation>
    <scope>IDENTIFICATION</scope>
    <source>
        <strain evidence="1">cv. Heinz 1706</strain>
    </source>
</reference>
<organism evidence="1">
    <name type="scientific">Solanum lycopersicum</name>
    <name type="common">Tomato</name>
    <name type="synonym">Lycopersicon esculentum</name>
    <dbReference type="NCBI Taxonomy" id="4081"/>
    <lineage>
        <taxon>Eukaryota</taxon>
        <taxon>Viridiplantae</taxon>
        <taxon>Streptophyta</taxon>
        <taxon>Embryophyta</taxon>
        <taxon>Tracheophyta</taxon>
        <taxon>Spermatophyta</taxon>
        <taxon>Magnoliopsida</taxon>
        <taxon>eudicotyledons</taxon>
        <taxon>Gunneridae</taxon>
        <taxon>Pentapetalae</taxon>
        <taxon>asterids</taxon>
        <taxon>lamiids</taxon>
        <taxon>Solanales</taxon>
        <taxon>Solanaceae</taxon>
        <taxon>Solanoideae</taxon>
        <taxon>Solaneae</taxon>
        <taxon>Solanum</taxon>
        <taxon>Solanum subgen. Lycopersicon</taxon>
    </lineage>
</organism>
<keyword evidence="2" id="KW-1185">Reference proteome</keyword>
<dbReference type="InParanoid" id="A0A494G8A8"/>
<dbReference type="EnsemblPlants" id="Solyc00g005084.1.1">
    <property type="protein sequence ID" value="Solyc00g005084.1.1"/>
    <property type="gene ID" value="Solyc00g005084.1"/>
</dbReference>
<protein>
    <submittedName>
        <fullName evidence="1">Uncharacterized protein</fullName>
    </submittedName>
</protein>
<accession>A0A494G8A8</accession>
<dbReference type="Gramene" id="Solyc00g005084.1.1">
    <property type="protein sequence ID" value="Solyc00g005084.1.1"/>
    <property type="gene ID" value="Solyc00g005084.1"/>
</dbReference>